<organism evidence="7 8">
    <name type="scientific">Ralstonia pseudosolanacearum</name>
    <dbReference type="NCBI Taxonomy" id="1310165"/>
    <lineage>
        <taxon>Bacteria</taxon>
        <taxon>Pseudomonadati</taxon>
        <taxon>Pseudomonadota</taxon>
        <taxon>Betaproteobacteria</taxon>
        <taxon>Burkholderiales</taxon>
        <taxon>Burkholderiaceae</taxon>
        <taxon>Ralstonia</taxon>
        <taxon>Ralstonia solanacearum species complex</taxon>
    </lineage>
</organism>
<dbReference type="SMART" id="SM00528">
    <property type="entry name" value="HNS"/>
    <property type="match status" value="1"/>
</dbReference>
<evidence type="ECO:0000256" key="5">
    <source>
        <dbReference type="SAM" id="Coils"/>
    </source>
</evidence>
<dbReference type="PANTHER" id="PTHR38097:SF2">
    <property type="entry name" value="DNA-BINDING PROTEIN STPA"/>
    <property type="match status" value="1"/>
</dbReference>
<dbReference type="GO" id="GO:0009295">
    <property type="term" value="C:nucleoid"/>
    <property type="evidence" value="ECO:0007669"/>
    <property type="project" value="UniProtKB-SubCell"/>
</dbReference>
<evidence type="ECO:0000313" key="7">
    <source>
        <dbReference type="EMBL" id="RNM02181.1"/>
    </source>
</evidence>
<dbReference type="GO" id="GO:0003677">
    <property type="term" value="F:DNA binding"/>
    <property type="evidence" value="ECO:0007669"/>
    <property type="project" value="UniProtKB-KW"/>
</dbReference>
<dbReference type="InterPro" id="IPR027444">
    <property type="entry name" value="H-NS_C_dom"/>
</dbReference>
<dbReference type="RefSeq" id="WP_058908558.1">
    <property type="nucleotide sequence ID" value="NZ_JAAWVG010000045.1"/>
</dbReference>
<protein>
    <submittedName>
        <fullName evidence="7">H-NS histone family protein</fullName>
    </submittedName>
</protein>
<dbReference type="AlphaFoldDB" id="A0A454TK98"/>
<reference evidence="7 8" key="1">
    <citation type="submission" date="2018-10" db="EMBL/GenBank/DDBJ databases">
        <title>Draft Genome Sequence of Ralstonia pseudosolanacearum (R. solanacearum phylotype I) Strain Tg03 Isolated from Luffa cylindrica in China.</title>
        <authorList>
            <person name="Yuan G.-Q."/>
            <person name="Li Q.-Q."/>
            <person name="Zhang Y.-W."/>
        </authorList>
    </citation>
    <scope>NUCLEOTIDE SEQUENCE [LARGE SCALE GENOMIC DNA]</scope>
    <source>
        <strain evidence="7 8">Tg03</strain>
    </source>
</reference>
<evidence type="ECO:0000256" key="3">
    <source>
        <dbReference type="ARBA" id="ARBA00022490"/>
    </source>
</evidence>
<keyword evidence="3" id="KW-0963">Cytoplasm</keyword>
<dbReference type="PANTHER" id="PTHR38097">
    <property type="match status" value="1"/>
</dbReference>
<feature type="domain" description="DNA-binding protein H-NS-like C-terminal" evidence="6">
    <location>
        <begin position="55"/>
        <end position="94"/>
    </location>
</feature>
<gene>
    <name evidence="7" type="ORF">EGA29_22245</name>
</gene>
<evidence type="ECO:0000256" key="1">
    <source>
        <dbReference type="ARBA" id="ARBA00004453"/>
    </source>
</evidence>
<proteinExistence type="inferred from homology"/>
<dbReference type="EMBL" id="RJTL01000049">
    <property type="protein sequence ID" value="RNM02181.1"/>
    <property type="molecule type" value="Genomic_DNA"/>
</dbReference>
<dbReference type="SUPFAM" id="SSF81273">
    <property type="entry name" value="H-NS histone-like proteins"/>
    <property type="match status" value="1"/>
</dbReference>
<name>A0A454TK98_9RALS</name>
<sequence length="95" mass="10751">MASYKELLAQKQKLEEQLESARLKELEQVITQVKQIVADYRLTAEDIGLASKTKAKARRTVAPKYQDPKTGATWTGRGRAPAWISGKNYERFLIA</sequence>
<dbReference type="OrthoDB" id="5297879at2"/>
<keyword evidence="4" id="KW-0238">DNA-binding</keyword>
<evidence type="ECO:0000256" key="4">
    <source>
        <dbReference type="ARBA" id="ARBA00023125"/>
    </source>
</evidence>
<evidence type="ECO:0000313" key="8">
    <source>
        <dbReference type="Proteomes" id="UP000271222"/>
    </source>
</evidence>
<feature type="coiled-coil region" evidence="5">
    <location>
        <begin position="1"/>
        <end position="43"/>
    </location>
</feature>
<dbReference type="Gene3D" id="3.30.160.510">
    <property type="entry name" value="Histone-like nucleoid-structuring protein H-NS"/>
    <property type="match status" value="1"/>
</dbReference>
<comment type="similarity">
    <text evidence="2">Belongs to the histone-like protein H-NS family.</text>
</comment>
<comment type="caution">
    <text evidence="7">The sequence shown here is derived from an EMBL/GenBank/DDBJ whole genome shotgun (WGS) entry which is preliminary data.</text>
</comment>
<keyword evidence="5" id="KW-0175">Coiled coil</keyword>
<dbReference type="Pfam" id="PF00816">
    <property type="entry name" value="Histone_HNS"/>
    <property type="match status" value="1"/>
</dbReference>
<evidence type="ECO:0000256" key="2">
    <source>
        <dbReference type="ARBA" id="ARBA00010610"/>
    </source>
</evidence>
<comment type="subcellular location">
    <subcellularLocation>
        <location evidence="1">Cytoplasm</location>
        <location evidence="1">Nucleoid</location>
    </subcellularLocation>
</comment>
<evidence type="ECO:0000259" key="6">
    <source>
        <dbReference type="SMART" id="SM00528"/>
    </source>
</evidence>
<dbReference type="Proteomes" id="UP000271222">
    <property type="component" value="Unassembled WGS sequence"/>
</dbReference>
<accession>A0A454TK98</accession>